<dbReference type="EMBL" id="LVLJ01001943">
    <property type="protein sequence ID" value="OAE27291.1"/>
    <property type="molecule type" value="Genomic_DNA"/>
</dbReference>
<evidence type="ECO:0000256" key="8">
    <source>
        <dbReference type="RuleBase" id="RU366017"/>
    </source>
</evidence>
<gene>
    <name evidence="9" type="ORF">AXG93_4363s1040</name>
</gene>
<evidence type="ECO:0000256" key="7">
    <source>
        <dbReference type="ARBA" id="ARBA00023136"/>
    </source>
</evidence>
<comment type="caution">
    <text evidence="9">The sequence shown here is derived from an EMBL/GenBank/DDBJ whole genome shotgun (WGS) entry which is preliminary data.</text>
</comment>
<proteinExistence type="inferred from homology"/>
<evidence type="ECO:0000256" key="4">
    <source>
        <dbReference type="ARBA" id="ARBA00022679"/>
    </source>
</evidence>
<evidence type="ECO:0000256" key="2">
    <source>
        <dbReference type="ARBA" id="ARBA00007647"/>
    </source>
</evidence>
<dbReference type="PANTHER" id="PTHR21461">
    <property type="entry name" value="GLYCOSYLTRANSFERASE FAMILY 92 PROTEIN"/>
    <property type="match status" value="1"/>
</dbReference>
<dbReference type="PANTHER" id="PTHR21461:SF12">
    <property type="entry name" value="GALACTAN BETA-1,4-GALACTOSYLTRANSFERASE GALS2"/>
    <property type="match status" value="1"/>
</dbReference>
<organism evidence="9 10">
    <name type="scientific">Marchantia polymorpha subsp. ruderalis</name>
    <dbReference type="NCBI Taxonomy" id="1480154"/>
    <lineage>
        <taxon>Eukaryota</taxon>
        <taxon>Viridiplantae</taxon>
        <taxon>Streptophyta</taxon>
        <taxon>Embryophyta</taxon>
        <taxon>Marchantiophyta</taxon>
        <taxon>Marchantiopsida</taxon>
        <taxon>Marchantiidae</taxon>
        <taxon>Marchantiales</taxon>
        <taxon>Marchantiaceae</taxon>
        <taxon>Marchantia</taxon>
    </lineage>
</organism>
<dbReference type="Pfam" id="PF01697">
    <property type="entry name" value="Glyco_transf_92"/>
    <property type="match status" value="1"/>
</dbReference>
<evidence type="ECO:0000256" key="6">
    <source>
        <dbReference type="ARBA" id="ARBA00022989"/>
    </source>
</evidence>
<feature type="transmembrane region" description="Helical" evidence="8">
    <location>
        <begin position="26"/>
        <end position="48"/>
    </location>
</feature>
<name>A0A176W3V5_MARPO</name>
<keyword evidence="4 8" id="KW-0808">Transferase</keyword>
<evidence type="ECO:0000313" key="9">
    <source>
        <dbReference type="EMBL" id="OAE27291.1"/>
    </source>
</evidence>
<keyword evidence="7 8" id="KW-0472">Membrane</keyword>
<dbReference type="GO" id="GO:0016757">
    <property type="term" value="F:glycosyltransferase activity"/>
    <property type="evidence" value="ECO:0007669"/>
    <property type="project" value="UniProtKB-UniRule"/>
</dbReference>
<comment type="subcellular location">
    <subcellularLocation>
        <location evidence="1">Membrane</location>
        <topology evidence="1">Single-pass membrane protein</topology>
    </subcellularLocation>
</comment>
<dbReference type="Proteomes" id="UP000077202">
    <property type="component" value="Unassembled WGS sequence"/>
</dbReference>
<evidence type="ECO:0000256" key="5">
    <source>
        <dbReference type="ARBA" id="ARBA00022692"/>
    </source>
</evidence>
<keyword evidence="6 8" id="KW-1133">Transmembrane helix</keyword>
<comment type="similarity">
    <text evidence="2 8">Belongs to the glycosyltransferase 92 family.</text>
</comment>
<evidence type="ECO:0000313" key="10">
    <source>
        <dbReference type="Proteomes" id="UP000077202"/>
    </source>
</evidence>
<dbReference type="GO" id="GO:0005737">
    <property type="term" value="C:cytoplasm"/>
    <property type="evidence" value="ECO:0007669"/>
    <property type="project" value="TreeGrafter"/>
</dbReference>
<accession>A0A176W3V5</accession>
<evidence type="ECO:0000256" key="1">
    <source>
        <dbReference type="ARBA" id="ARBA00004167"/>
    </source>
</evidence>
<dbReference type="InterPro" id="IPR008166">
    <property type="entry name" value="Glyco_transf_92"/>
</dbReference>
<sequence length="569" mass="64439">MGKGSFGPGPSWSQSKLKAGWLEMRALMGMCTVLAVAAIVVTTLYYPFEGLGSFELSSSHCNCEAQLQWSIQLEHEKQEHLRQMLTTIGLSTSRAEQQQAISRPSNCCTKSEFPPDPRSTGKPHILREWETPAVVEGKEWEKLHEASYGVPRKFVPLGSAAFLFVQFGAYRGGRNSFAVVGLGPKGLHVHGNPEFQCSWESSDASITIPGNATKYLPDWGYGKQYTVVVVNCTFPSDVGADGSGGRLAMVATHGSWDSTGLEDVAFEALTEQPGEVDGAAFQPPYRYEYLYCGSPLFGSISPQRMREWISYHAMLFGPRSHFILYDAGGIHDEVRRILEPWVKLGRVTVMNIRQQMRYDTYYYNQFLVVNDCLFRAKALANWTFFFDVDEFLHVPWYMTFDAVMTELRTLGRRATQVVFAQKPISHNHCAGNVSSSSDGNMSSLWAMEKLTYRRTQITETNGFMDKKFAIQARYALSTGVHRSEDLMYSEQGLKLENATLYEDWRLHYYHYHNTINHRQEVCEQFVDPSIRNATRLDNVVHEFDDTMVPLAAQVRDFELRTVGELPTII</sequence>
<reference evidence="9" key="1">
    <citation type="submission" date="2016-03" db="EMBL/GenBank/DDBJ databases">
        <title>Mechanisms controlling the formation of the plant cell surface in tip-growing cells are functionally conserved among land plants.</title>
        <authorList>
            <person name="Honkanen S."/>
            <person name="Jones V.A."/>
            <person name="Morieri G."/>
            <person name="Champion C."/>
            <person name="Hetherington A.J."/>
            <person name="Kelly S."/>
            <person name="Saint-Marcoux D."/>
            <person name="Proust H."/>
            <person name="Prescott H."/>
            <person name="Dolan L."/>
        </authorList>
    </citation>
    <scope>NUCLEOTIDE SEQUENCE [LARGE SCALE GENOMIC DNA]</scope>
    <source>
        <tissue evidence="9">Whole gametophyte</tissue>
    </source>
</reference>
<dbReference type="GO" id="GO:0016020">
    <property type="term" value="C:membrane"/>
    <property type="evidence" value="ECO:0007669"/>
    <property type="project" value="UniProtKB-SubCell"/>
</dbReference>
<protein>
    <recommendedName>
        <fullName evidence="8">Glycosyltransferase family 92 protein</fullName>
        <ecNumber evidence="8">2.4.1.-</ecNumber>
    </recommendedName>
</protein>
<keyword evidence="5 8" id="KW-0812">Transmembrane</keyword>
<dbReference type="EC" id="2.4.1.-" evidence="8"/>
<dbReference type="AlphaFoldDB" id="A0A176W3V5"/>
<keyword evidence="3 8" id="KW-0328">Glycosyltransferase</keyword>
<evidence type="ECO:0000256" key="3">
    <source>
        <dbReference type="ARBA" id="ARBA00022676"/>
    </source>
</evidence>
<keyword evidence="10" id="KW-1185">Reference proteome</keyword>